<keyword evidence="4" id="KW-1185">Reference proteome</keyword>
<dbReference type="Proteomes" id="UP000298781">
    <property type="component" value="Chromosome"/>
</dbReference>
<dbReference type="InterPro" id="IPR036188">
    <property type="entry name" value="FAD/NAD-bd_sf"/>
</dbReference>
<gene>
    <name evidence="3" type="ORF">E8M01_29190</name>
</gene>
<dbReference type="Gene3D" id="3.50.50.60">
    <property type="entry name" value="FAD/NAD(P)-binding domain"/>
    <property type="match status" value="1"/>
</dbReference>
<dbReference type="EMBL" id="CP039690">
    <property type="protein sequence ID" value="QCI67946.1"/>
    <property type="molecule type" value="Genomic_DNA"/>
</dbReference>
<dbReference type="InterPro" id="IPR006076">
    <property type="entry name" value="FAD-dep_OxRdtase"/>
</dbReference>
<reference evidence="3 4" key="1">
    <citation type="submission" date="2019-04" db="EMBL/GenBank/DDBJ databases">
        <title>Phreatobacter aquaticus sp. nov.</title>
        <authorList>
            <person name="Choi A."/>
        </authorList>
    </citation>
    <scope>NUCLEOTIDE SEQUENCE [LARGE SCALE GENOMIC DNA]</scope>
    <source>
        <strain evidence="3 4">KCTC 52518</strain>
    </source>
</reference>
<dbReference type="GO" id="GO:0016491">
    <property type="term" value="F:oxidoreductase activity"/>
    <property type="evidence" value="ECO:0007669"/>
    <property type="project" value="UniProtKB-KW"/>
</dbReference>
<sequence>MILHHVAKCCSCHWRSQPCERELDPSDVRTLLTRLYRRRFPQLRTHDFEHVWAGLTAVTHNGGFYFGQARPGLYASVGCGGAGVVRGTIHGKLLAEFASGSPSSLLRDRLRQKGPNWLPPDPVRRLGVTAQIAWEQWRAGRERQGRPCASQQSLMASVLTA</sequence>
<proteinExistence type="predicted"/>
<accession>A0A4D7BFH0</accession>
<evidence type="ECO:0000313" key="4">
    <source>
        <dbReference type="Proteomes" id="UP000298781"/>
    </source>
</evidence>
<keyword evidence="1" id="KW-0560">Oxidoreductase</keyword>
<dbReference type="Pfam" id="PF01266">
    <property type="entry name" value="DAO"/>
    <property type="match status" value="1"/>
</dbReference>
<dbReference type="AlphaFoldDB" id="A0A4D7BFH0"/>
<dbReference type="KEGG" id="pstg:E8M01_29190"/>
<dbReference type="OrthoDB" id="311718at2"/>
<protein>
    <submittedName>
        <fullName evidence="3">FAD-binding oxidoreductase</fullName>
    </submittedName>
</protein>
<evidence type="ECO:0000259" key="2">
    <source>
        <dbReference type="Pfam" id="PF01266"/>
    </source>
</evidence>
<organism evidence="3 4">
    <name type="scientific">Phreatobacter stygius</name>
    <dbReference type="NCBI Taxonomy" id="1940610"/>
    <lineage>
        <taxon>Bacteria</taxon>
        <taxon>Pseudomonadati</taxon>
        <taxon>Pseudomonadota</taxon>
        <taxon>Alphaproteobacteria</taxon>
        <taxon>Hyphomicrobiales</taxon>
        <taxon>Phreatobacteraceae</taxon>
        <taxon>Phreatobacter</taxon>
    </lineage>
</organism>
<name>A0A4D7BFH0_9HYPH</name>
<evidence type="ECO:0000313" key="3">
    <source>
        <dbReference type="EMBL" id="QCI67946.1"/>
    </source>
</evidence>
<evidence type="ECO:0000256" key="1">
    <source>
        <dbReference type="ARBA" id="ARBA00023002"/>
    </source>
</evidence>
<dbReference type="Gene3D" id="3.30.9.10">
    <property type="entry name" value="D-Amino Acid Oxidase, subunit A, domain 2"/>
    <property type="match status" value="1"/>
</dbReference>
<feature type="domain" description="FAD dependent oxidoreductase" evidence="2">
    <location>
        <begin position="22"/>
        <end position="96"/>
    </location>
</feature>